<dbReference type="AlphaFoldDB" id="A0A9E7ZRF1"/>
<dbReference type="PANTHER" id="PTHR38776">
    <property type="entry name" value="MLTA-INTERACTING PROTEIN-RELATED"/>
    <property type="match status" value="1"/>
</dbReference>
<keyword evidence="5" id="KW-0998">Cell outer membrane</keyword>
<dbReference type="GO" id="GO:0009279">
    <property type="term" value="C:cell outer membrane"/>
    <property type="evidence" value="ECO:0007669"/>
    <property type="project" value="UniProtKB-SubCell"/>
</dbReference>
<proteinExistence type="inferred from homology"/>
<keyword evidence="4" id="KW-0472">Membrane</keyword>
<evidence type="ECO:0000256" key="3">
    <source>
        <dbReference type="ARBA" id="ARBA00022729"/>
    </source>
</evidence>
<evidence type="ECO:0000256" key="4">
    <source>
        <dbReference type="ARBA" id="ARBA00023136"/>
    </source>
</evidence>
<comment type="similarity">
    <text evidence="2">Belongs to the MipA/OmpV family.</text>
</comment>
<dbReference type="Pfam" id="PF06629">
    <property type="entry name" value="MipA"/>
    <property type="match status" value="1"/>
</dbReference>
<keyword evidence="6" id="KW-0614">Plasmid</keyword>
<dbReference type="EMBL" id="CP102775">
    <property type="protein sequence ID" value="UZF89988.1"/>
    <property type="molecule type" value="Genomic_DNA"/>
</dbReference>
<gene>
    <name evidence="6" type="ORF">NWE54_27205</name>
</gene>
<evidence type="ECO:0000313" key="6">
    <source>
        <dbReference type="EMBL" id="UZF89988.1"/>
    </source>
</evidence>
<comment type="subcellular location">
    <subcellularLocation>
        <location evidence="1">Cell outer membrane</location>
    </subcellularLocation>
</comment>
<dbReference type="PANTHER" id="PTHR38776:SF1">
    <property type="entry name" value="MLTA-INTERACTING PROTEIN-RELATED"/>
    <property type="match status" value="1"/>
</dbReference>
<evidence type="ECO:0000256" key="1">
    <source>
        <dbReference type="ARBA" id="ARBA00004442"/>
    </source>
</evidence>
<name>A0A9E7ZRF1_9HYPH</name>
<geneLocation type="plasmid" evidence="6">
    <name>pNBC436</name>
</geneLocation>
<sequence length="241" mass="25557">MTPAGFWDRYIAGGWSLSLGAQAGFGPRYEGGRAMNFQPLPLVSLGRSGVGPAFTSQNDNPGFGLFDDGVIRAGPVGKLLFERNGSTDHLRGLKSVPWGGEAGVFVELYPVSWMRLRTEVRHGIGAHHGVVADLAADAFHDFAPNWRISGGPRLSLASRSYYQAYYGVSLGEAITSGLSPYSPGGGLKSIGVGGALTWKTTDKITTSAFAEYSRLMGPAAQSSLVRERGSRDQLMLGLSAT</sequence>
<evidence type="ECO:0000256" key="5">
    <source>
        <dbReference type="ARBA" id="ARBA00023237"/>
    </source>
</evidence>
<reference evidence="6" key="1">
    <citation type="submission" date="2022-08" db="EMBL/GenBank/DDBJ databases">
        <title>Complete Genome Sequences of 2 Bosea sp. soil isolates.</title>
        <authorList>
            <person name="Alvarez Arevalo M."/>
            <person name="Sterndorff E.B."/>
            <person name="Faurdal D."/>
            <person name="Joergensen T.S."/>
            <person name="Weber T."/>
        </authorList>
    </citation>
    <scope>NUCLEOTIDE SEQUENCE</scope>
    <source>
        <strain evidence="6">NBC_00436</strain>
        <plasmid evidence="6">pNBC436</plasmid>
    </source>
</reference>
<organism evidence="6">
    <name type="scientific">Bosea sp. NBC_00436</name>
    <dbReference type="NCBI Taxonomy" id="2969620"/>
    <lineage>
        <taxon>Bacteria</taxon>
        <taxon>Pseudomonadati</taxon>
        <taxon>Pseudomonadota</taxon>
        <taxon>Alphaproteobacteria</taxon>
        <taxon>Hyphomicrobiales</taxon>
        <taxon>Boseaceae</taxon>
        <taxon>Bosea</taxon>
    </lineage>
</organism>
<evidence type="ECO:0000256" key="2">
    <source>
        <dbReference type="ARBA" id="ARBA00005722"/>
    </source>
</evidence>
<dbReference type="InterPro" id="IPR010583">
    <property type="entry name" value="MipA"/>
</dbReference>
<protein>
    <submittedName>
        <fullName evidence="6">MipA/OmpV family protein</fullName>
    </submittedName>
</protein>
<keyword evidence="3" id="KW-0732">Signal</keyword>
<accession>A0A9E7ZRF1</accession>